<comment type="caution">
    <text evidence="3">The sequence shown here is derived from an EMBL/GenBank/DDBJ whole genome shotgun (WGS) entry which is preliminary data.</text>
</comment>
<sequence>MTEQGSPSPFSSPAVGILAELQAQPIWLLWKYEPNESPGGKPRKVPYYCNGKRRKGTLDSPTDRQQLCTFDAALAAFDGVNGFYSGIGIALGPDGRGGQVQGCDFDDIEANGLSDIANSWVRGDFAGKGYVEQSPSGNGLHIIGYGRPFTPLNANGSGIEAYPRARFFTFTGQSAILGSQCEKIDLAEYVEAELATRHSPQPAERDSQTGTTFASSQTVSELRSALAHLRSDERDLWIRMGMALKELGDTGRGLWVDWSQTSEKFNARDAAQSWESFNPRSTGYKAVFAEAQRMGWVNPNSNAAQFQSGSAGQRTSSRELVGRLLAGVTMRAIDWLWEGWIPIGYLTIFAGESGAGKSTVLADIAARVSTGDPWPGEDEDRRRPPGRVLWLGSEDSIEEMTVPRLTACGADLNNILEIIGTRVAGSLSTFSLQDDLKLVEHWLQYAREEGRPIQMLVIDPITSYLPGQRLRKVDLNDAGQLRSILEPWLRFASAQNIAVVCVTHFSKDTSRSMLNRVLGSAAFAQTCRSLCAVLQQPSDEEGFVDPHAKVLLQVKGNLPEHPGGGWRFTTEKAGVGIDPRNGKPIFATRPNWGELDAALSPENIVGKARGPVSAKPNMFRLWLNNFFRHFEPEEWVEIEKVKAAAVSVDKIVSLSWWNKHSAEFLEKQNDGGKWFCRRQRPPSNTP</sequence>
<gene>
    <name evidence="3" type="ORF">AAV99_02720</name>
</gene>
<dbReference type="EMBL" id="LBHU01000001">
    <property type="protein sequence ID" value="KLI64516.1"/>
    <property type="molecule type" value="Genomic_DNA"/>
</dbReference>
<dbReference type="InterPro" id="IPR027417">
    <property type="entry name" value="P-loop_NTPase"/>
</dbReference>
<keyword evidence="4" id="KW-1185">Reference proteome</keyword>
<dbReference type="STRING" id="874156.GCA_001021555_00737"/>
<evidence type="ECO:0000259" key="2">
    <source>
        <dbReference type="SMART" id="SM00382"/>
    </source>
</evidence>
<reference evidence="3 4" key="1">
    <citation type="submission" date="2015-04" db="EMBL/GenBank/DDBJ databases">
        <title>The draft genome sequence of Erythrobacter marinus HWDM-33.</title>
        <authorList>
            <person name="Zhuang L."/>
            <person name="Liu Y."/>
            <person name="Shao Z."/>
        </authorList>
    </citation>
    <scope>NUCLEOTIDE SEQUENCE [LARGE SCALE GENOMIC DNA]</scope>
    <source>
        <strain evidence="3 4">HWDM-33</strain>
    </source>
</reference>
<evidence type="ECO:0000256" key="1">
    <source>
        <dbReference type="SAM" id="MobiDB-lite"/>
    </source>
</evidence>
<dbReference type="Pfam" id="PF08707">
    <property type="entry name" value="PriCT_2"/>
    <property type="match status" value="1"/>
</dbReference>
<dbReference type="OrthoDB" id="1496333at2"/>
<dbReference type="Proteomes" id="UP000053455">
    <property type="component" value="Unassembled WGS sequence"/>
</dbReference>
<protein>
    <recommendedName>
        <fullName evidence="2">AAA+ ATPase domain-containing protein</fullName>
    </recommendedName>
</protein>
<dbReference type="InterPro" id="IPR014819">
    <property type="entry name" value="PriCT_2"/>
</dbReference>
<accession>A0A0H0XR85</accession>
<dbReference type="SUPFAM" id="SSF52540">
    <property type="entry name" value="P-loop containing nucleoside triphosphate hydrolases"/>
    <property type="match status" value="1"/>
</dbReference>
<dbReference type="SMART" id="SM00382">
    <property type="entry name" value="AAA"/>
    <property type="match status" value="1"/>
</dbReference>
<dbReference type="Gene3D" id="3.40.50.300">
    <property type="entry name" value="P-loop containing nucleotide triphosphate hydrolases"/>
    <property type="match status" value="1"/>
</dbReference>
<feature type="region of interest" description="Disordered" evidence="1">
    <location>
        <begin position="195"/>
        <end position="215"/>
    </location>
</feature>
<dbReference type="Pfam" id="PF13481">
    <property type="entry name" value="AAA_25"/>
    <property type="match status" value="1"/>
</dbReference>
<organism evidence="3 4">
    <name type="scientific">Aurantiacibacter marinus</name>
    <dbReference type="NCBI Taxonomy" id="874156"/>
    <lineage>
        <taxon>Bacteria</taxon>
        <taxon>Pseudomonadati</taxon>
        <taxon>Pseudomonadota</taxon>
        <taxon>Alphaproteobacteria</taxon>
        <taxon>Sphingomonadales</taxon>
        <taxon>Erythrobacteraceae</taxon>
        <taxon>Aurantiacibacter</taxon>
    </lineage>
</organism>
<dbReference type="PATRIC" id="fig|874156.12.peg.565"/>
<dbReference type="RefSeq" id="WP_047092380.1">
    <property type="nucleotide sequence ID" value="NZ_LBHU01000001.1"/>
</dbReference>
<dbReference type="AlphaFoldDB" id="A0A0H0XR85"/>
<name>A0A0H0XR85_9SPHN</name>
<feature type="domain" description="AAA+ ATPase" evidence="2">
    <location>
        <begin position="343"/>
        <end position="523"/>
    </location>
</feature>
<evidence type="ECO:0000313" key="4">
    <source>
        <dbReference type="Proteomes" id="UP000053455"/>
    </source>
</evidence>
<proteinExistence type="predicted"/>
<dbReference type="GO" id="GO:0016817">
    <property type="term" value="F:hydrolase activity, acting on acid anhydrides"/>
    <property type="evidence" value="ECO:0007669"/>
    <property type="project" value="InterPro"/>
</dbReference>
<dbReference type="InterPro" id="IPR003593">
    <property type="entry name" value="AAA+_ATPase"/>
</dbReference>
<evidence type="ECO:0000313" key="3">
    <source>
        <dbReference type="EMBL" id="KLI64516.1"/>
    </source>
</evidence>